<dbReference type="InterPro" id="IPR020841">
    <property type="entry name" value="PKS_Beta-ketoAc_synthase_dom"/>
</dbReference>
<feature type="active site" description="Proton donor; for dehydratase activity" evidence="8">
    <location>
        <position position="537"/>
    </location>
</feature>
<dbReference type="CDD" id="cd00833">
    <property type="entry name" value="PKS"/>
    <property type="match status" value="1"/>
</dbReference>
<name>A0ABY4MJY4_9ACTN</name>
<dbReference type="Gene3D" id="3.10.129.110">
    <property type="entry name" value="Polyketide synthase dehydratase"/>
    <property type="match status" value="2"/>
</dbReference>
<dbReference type="SMART" id="SM01294">
    <property type="entry name" value="PKS_PP_betabranch"/>
    <property type="match status" value="1"/>
</dbReference>
<dbReference type="InterPro" id="IPR057326">
    <property type="entry name" value="KR_dom"/>
</dbReference>
<feature type="active site" description="Proton acceptor; for dehydratase activity" evidence="8">
    <location>
        <position position="374"/>
    </location>
</feature>
<dbReference type="InterPro" id="IPR049551">
    <property type="entry name" value="PKS_DH_C"/>
</dbReference>
<evidence type="ECO:0000256" key="5">
    <source>
        <dbReference type="ARBA" id="ARBA00023194"/>
    </source>
</evidence>
<dbReference type="InterPro" id="IPR055123">
    <property type="entry name" value="SpnB-like_Rossmann"/>
</dbReference>
<feature type="region of interest" description="Disordered" evidence="9">
    <location>
        <begin position="2162"/>
        <end position="2182"/>
    </location>
</feature>
<evidence type="ECO:0000256" key="8">
    <source>
        <dbReference type="PROSITE-ProRule" id="PRU01363"/>
    </source>
</evidence>
<dbReference type="InterPro" id="IPR042104">
    <property type="entry name" value="PKS_dehydratase_sf"/>
</dbReference>
<dbReference type="Gene3D" id="1.10.1200.10">
    <property type="entry name" value="ACP-like"/>
    <property type="match status" value="2"/>
</dbReference>
<dbReference type="InterPro" id="IPR013968">
    <property type="entry name" value="PKS_KR"/>
</dbReference>
<evidence type="ECO:0000313" key="14">
    <source>
        <dbReference type="Proteomes" id="UP000830115"/>
    </source>
</evidence>
<dbReference type="InterPro" id="IPR049552">
    <property type="entry name" value="PKS_DH_N"/>
</dbReference>
<evidence type="ECO:0000313" key="13">
    <source>
        <dbReference type="EMBL" id="UQA98151.1"/>
    </source>
</evidence>
<dbReference type="SUPFAM" id="SSF55048">
    <property type="entry name" value="Probable ACP-binding domain of malonyl-CoA ACP transacylase"/>
    <property type="match status" value="2"/>
</dbReference>
<dbReference type="Pfam" id="PF16197">
    <property type="entry name" value="KAsynt_C_assoc"/>
    <property type="match status" value="1"/>
</dbReference>
<dbReference type="Pfam" id="PF22953">
    <property type="entry name" value="SpnB_Rossmann"/>
    <property type="match status" value="2"/>
</dbReference>
<evidence type="ECO:0000256" key="1">
    <source>
        <dbReference type="ARBA" id="ARBA00004792"/>
    </source>
</evidence>
<sequence length="2897" mass="303224">MARELLEKPGAFAERMEECRQILADLAGWDLFEVLGDAQALARTDVVQPALCAVNVSLAAWWRAQGMVPDAVVGHSQGEIAAAYVAGALGLEDVLSLSVARSRAIGRLPAGSGMVTVNADAERITPWLTGDLVIAAFNSPSNTVISGPDGELEVLLARAEAEGVWARRIEVAYASHHPSVDAIADELLAWQPQTAPRASKVAFHSTVTGTELDTAQLTAQYWLENLRSPVRFATTVAELAATCDTFIEISPHPTLTTGLEQILEAAGHGEQALILPSLVREADAEPTLLLHRASAWAHGHTAPLPTPRPGRHVELPPHPFTHTTYWLTPTTAPTPHTHPVLDDGTLIASADAETPATLFTGTVDDQRLPWAADHSIGGTPVLPAVAFLDFAWHAGEQVGAPSVAELVLHAPLALSGPATVQVLVRPADTEDHWNFEIHSVRAADSAGPPFLRHASGVLTPSTDRAAYDTWDTEGAQPLDADAAYQRAGERGYEYGPAFTAVRALWRAEDEILAELALPAELHAEFGAGQAPTVGMLDAALQPIAFGLFGDESGLRLPFTFTDVELVAPGAEGVLRTRVRAVGPDTFTVLVSDTRGRLVARIGEVRVREAEVAELRAAVDRPLPLHAVRWLPVTPTPGEAADDRLPRLLDLTGGDTTTDTSTDPVERTRALLAEALAAVQEADGERLLVVTRRAVAAGTEDDDAFAGAIDPAGAAVWGLVRSAQSELPDRLILADSEDGTVPPPEQALALARAGFAQLAHRAGRWLRPAVTELTPTPATAPRHDAGTALPRQNADQDAGTALITGGTGTVGGHIARHLVAVHGVRHLLLVSRSGPDAEGAAGLAAELSGLGAEVRIERADVGDRARLAELIDSVGEEHPLTTVVHTAGILDDATVQNLDAARIDTVLAPKAAAAQHLHDLTEHLPLISFVLLSSLAGLLGTSGQAGYAAANSYVDALAHNRHAAGLPAVSVALGLWGETSALTAQLDEAGRRRLTELGLRPMQNEAALGLFDRALASGAATVVAADLDLKALSRSGHPLAQRPQPRVEAGRQNLRAELLALEPRQQLTALTERVTALAARVLRSAPGELIEPDVSFKELGFDSLTAVEFRNAIGTELGFRLPPTVVFDHPTPRSMAEALQQRLAEDSGDGDRARTPTSEPAPAKAPSDEPLAIVGMACRYPGGAESPEALWQLVLNGTDAIGEFPRDRGWNLTTLFSDDPDRPGTSTTRNGGFLYDAAQFDAEFFGIAPTEALAMDPQQRLLLELTWESFEHAGVDPQQLRGTDCGVYVGLMAQDYGGNLSGSRHGLDGYLLSGNTPSVASGRLAYTFGFSGPAVTVDTACSSSLVALHTAAGALRAGECRIAVVGAATVMSSPQTFTEFSRQRGLAADGRCKAYSAAADGTGWSEGAGVVLVQRLSDALADGNPVLALVRGTAVNQDGQSNGLTAPNGSAQRRVIERTLAAAGLGPAEVDVLEGHGTGTRLGDPIEAGAIIEAYGVQRQRPLLLGSLKSNIGHTQAAAGLGGVIKMVMAMRAGIVPKSLHIDEPSPHVAWDGSNVSLLTENQPWPQHDRQRRVAVSSFGASGTNAHVILEQAPESAGTRQAQGAPGTEDRETDRPAEATGTEGAATVLPLSARSDSSLREQAARLIRFLEAHPDAPLGDITWTLTRHRAQHRLRAVVTSRGLPELRSGLAAVAAGQDVPGVFTGTAAEGRLAFLFTGQGSQRAQMGADLMAASPVFARALRESCEAFDGLLDAPLLDVIMQPDDPRLHRTLFAQPALFALERALFVLASAAGLVPDAVAGHSLGELTAAHVAGVFDLAAAARLIAARAAAMDSAAARGGMASVRESEAEVAERIRDYDGRLSIAAVNGPASVVVSGDLDAVEDLLRNLADEGVRTKRLKVSHAFHSAHMDAVLDEFRKAARSVTYHEPRIPLVSNASGSFAGAADLTDPEYWVRHVRGTVRFGDAIDTLAASGHRHLLELGPDGALTGMVEERGESVTAVAALSAKHPELASLVDALAAVHVAGRTVDWTALTGTGNRIDLPTYGFTRQHYWASAEPDTPSAGPLLDQVVEVASTDTVVGQVTVDAQRQPWLNDHLIHGSCVLPGTYVAALVSSVGQEAGCPVVEELTLHTPAVCADRLDVQVAVTAGQDAGRRKFTVSVRDRAGGPWSSSAEGTVRPDTLSGAQEETAPALGADAAAVPAEAIVDGYARLAGRGYHYGPAFRALRTVRTAEGRTEAELVVPEGTVSWPVLAPALLDAALHPVILGLLPGLPADDDTLWAPFTWENVRLAGATPAPGSVLHARLDADARPGEVPAVSAEITTETGEHLATVGRVTLRALRPDQLAASHGAARWEIRAEAVDTPPLAGSAAVHAVGFDSPLSGGNGEEITLVDARAAASGDDPVRATHEAVRTASAALREALRAQLPVVVLVPDPEADGALAGSAVAGLARAAQAEHPGRIVLLAADDDAASLAQLPAAVTVRDGREWLLRRGRWYRPVLHRSAPPTAVGPVWPDPQELLLITGAGGGIGRQVARWAVAEWGARNLLLLSRRGEGDPVLRELAEELRTGGATVEVVACDLTEQDAVQSVFAAHPVRGVLHTAGVLADSTLDAMTDDQLHRVLAAKADAAWHLHRAAGENLRTFVLFSSLAGAFGSAGQANYSSANAFLDALARHRADRGLPATSIQWGLWGGSDGMAGTLSQQELASLAEDGILPMEPHRALAALDTVLADEPAPTVVVAALNPSAASDPRTAPAPIAPLLRTAADHPDDVPQLDLGAYLPAERPGVVLDLVRRTAARVLGHTSISAVPADRGFLDLGFDSLAAVKLRNQLAQSCAVALPNTVVFDCPTPAELAAYVTAELDVSEQSDEDSESGGPPGLAEASDEELFAIVDGGATRS</sequence>
<dbReference type="Pfam" id="PF00698">
    <property type="entry name" value="Acyl_transf_1"/>
    <property type="match status" value="2"/>
</dbReference>
<dbReference type="InterPro" id="IPR014031">
    <property type="entry name" value="Ketoacyl_synth_C"/>
</dbReference>
<dbReference type="PROSITE" id="PS00012">
    <property type="entry name" value="PHOSPHOPANTETHEINE"/>
    <property type="match status" value="1"/>
</dbReference>
<feature type="region of interest" description="Disordered" evidence="9">
    <location>
        <begin position="2860"/>
        <end position="2885"/>
    </location>
</feature>
<dbReference type="Gene3D" id="3.40.366.10">
    <property type="entry name" value="Malonyl-Coenzyme A Acyl Carrier Protein, domain 2"/>
    <property type="match status" value="2"/>
</dbReference>
<feature type="domain" description="Carrier" evidence="10">
    <location>
        <begin position="1067"/>
        <end position="1142"/>
    </location>
</feature>
<keyword evidence="5" id="KW-0045">Antibiotic biosynthesis</keyword>
<dbReference type="PANTHER" id="PTHR43775:SF51">
    <property type="entry name" value="INACTIVE PHENOLPHTHIOCEROL SYNTHESIS POLYKETIDE SYNTHASE TYPE I PKS1-RELATED"/>
    <property type="match status" value="1"/>
</dbReference>
<dbReference type="CDD" id="cd08956">
    <property type="entry name" value="KR_3_FAS_SDR_x"/>
    <property type="match status" value="2"/>
</dbReference>
<dbReference type="EMBL" id="CP086322">
    <property type="protein sequence ID" value="UQA98151.1"/>
    <property type="molecule type" value="Genomic_DNA"/>
</dbReference>
<dbReference type="InterPro" id="IPR009081">
    <property type="entry name" value="PP-bd_ACP"/>
</dbReference>
<dbReference type="InterPro" id="IPR049900">
    <property type="entry name" value="PKS_mFAS_DH"/>
</dbReference>
<proteinExistence type="predicted"/>
<feature type="region of interest" description="Disordered" evidence="9">
    <location>
        <begin position="1140"/>
        <end position="1167"/>
    </location>
</feature>
<feature type="region of interest" description="Disordered" evidence="9">
    <location>
        <begin position="1590"/>
        <end position="1633"/>
    </location>
</feature>
<feature type="compositionally biased region" description="Basic and acidic residues" evidence="9">
    <location>
        <begin position="1142"/>
        <end position="1153"/>
    </location>
</feature>
<feature type="active site" description="Proton donor; for dehydratase activity" evidence="8">
    <location>
        <position position="2257"/>
    </location>
</feature>
<keyword evidence="3" id="KW-0597">Phosphoprotein</keyword>
<feature type="compositionally biased region" description="Acidic residues" evidence="9">
    <location>
        <begin position="2861"/>
        <end position="2871"/>
    </location>
</feature>
<keyword evidence="4" id="KW-0808">Transferase</keyword>
<feature type="active site" description="Proton acceptor; for dehydratase activity" evidence="8">
    <location>
        <position position="2095"/>
    </location>
</feature>
<evidence type="ECO:0000256" key="9">
    <source>
        <dbReference type="SAM" id="MobiDB-lite"/>
    </source>
</evidence>
<evidence type="ECO:0000256" key="4">
    <source>
        <dbReference type="ARBA" id="ARBA00022679"/>
    </source>
</evidence>
<feature type="region of interest" description="N-terminal hotdog fold" evidence="8">
    <location>
        <begin position="338"/>
        <end position="465"/>
    </location>
</feature>
<dbReference type="InterPro" id="IPR014030">
    <property type="entry name" value="Ketoacyl_synth_N"/>
</dbReference>
<dbReference type="InterPro" id="IPR032821">
    <property type="entry name" value="PKS_assoc"/>
</dbReference>
<dbReference type="Gene3D" id="3.40.50.720">
    <property type="entry name" value="NAD(P)-binding Rossmann-like Domain"/>
    <property type="match status" value="2"/>
</dbReference>
<dbReference type="PANTHER" id="PTHR43775">
    <property type="entry name" value="FATTY ACID SYNTHASE"/>
    <property type="match status" value="1"/>
</dbReference>
<keyword evidence="2" id="KW-0596">Phosphopantetheine</keyword>
<keyword evidence="7" id="KW-0012">Acyltransferase</keyword>
<accession>A0ABY4MJY4</accession>
<evidence type="ECO:0000256" key="6">
    <source>
        <dbReference type="ARBA" id="ARBA00023268"/>
    </source>
</evidence>
<feature type="domain" description="Carrier" evidence="10">
    <location>
        <begin position="2785"/>
        <end position="2860"/>
    </location>
</feature>
<feature type="domain" description="PKS/mFAS DH" evidence="12">
    <location>
        <begin position="2063"/>
        <end position="2345"/>
    </location>
</feature>
<feature type="compositionally biased region" description="Basic and acidic residues" evidence="9">
    <location>
        <begin position="1607"/>
        <end position="1616"/>
    </location>
</feature>
<dbReference type="InterPro" id="IPR018201">
    <property type="entry name" value="Ketoacyl_synth_AS"/>
</dbReference>
<dbReference type="PROSITE" id="PS00606">
    <property type="entry name" value="KS3_1"/>
    <property type="match status" value="1"/>
</dbReference>
<dbReference type="InterPro" id="IPR016035">
    <property type="entry name" value="Acyl_Trfase/lysoPLipase"/>
</dbReference>
<organism evidence="13 14">
    <name type="scientific">Streptomyces halobius</name>
    <dbReference type="NCBI Taxonomy" id="2879846"/>
    <lineage>
        <taxon>Bacteria</taxon>
        <taxon>Bacillati</taxon>
        <taxon>Actinomycetota</taxon>
        <taxon>Actinomycetes</taxon>
        <taxon>Kitasatosporales</taxon>
        <taxon>Streptomycetaceae</taxon>
        <taxon>Streptomyces</taxon>
    </lineage>
</organism>
<dbReference type="Pfam" id="PF02801">
    <property type="entry name" value="Ketoacyl-synt_C"/>
    <property type="match status" value="1"/>
</dbReference>
<dbReference type="InterPro" id="IPR016039">
    <property type="entry name" value="Thiolase-like"/>
</dbReference>
<feature type="domain" description="PKS/mFAS DH" evidence="12">
    <location>
        <begin position="338"/>
        <end position="615"/>
    </location>
</feature>
<feature type="region of interest" description="C-terminal hotdog fold" evidence="8">
    <location>
        <begin position="2199"/>
        <end position="2345"/>
    </location>
</feature>
<feature type="compositionally biased region" description="Low complexity" evidence="9">
    <location>
        <begin position="1617"/>
        <end position="1626"/>
    </location>
</feature>
<feature type="domain" description="Ketosynthase family 3 (KS3)" evidence="11">
    <location>
        <begin position="1167"/>
        <end position="1591"/>
    </location>
</feature>
<keyword evidence="6" id="KW-0511">Multifunctional enzyme</keyword>
<reference evidence="13" key="1">
    <citation type="submission" date="2021-10" db="EMBL/GenBank/DDBJ databases">
        <title>Streptomyces nigrumlapis sp.nov.,an antimicrobial producing actinobacterium isolated from Black Gobi rocks.</title>
        <authorList>
            <person name="Wen Y."/>
            <person name="Zhang W."/>
            <person name="Liu X.G."/>
        </authorList>
    </citation>
    <scope>NUCLEOTIDE SEQUENCE</scope>
    <source>
        <strain evidence="13">ST13-2-2</strain>
    </source>
</reference>
<dbReference type="SUPFAM" id="SSF53901">
    <property type="entry name" value="Thiolase-like"/>
    <property type="match status" value="1"/>
</dbReference>
<dbReference type="Gene3D" id="3.30.70.3290">
    <property type="match status" value="2"/>
</dbReference>
<dbReference type="InterPro" id="IPR020807">
    <property type="entry name" value="PKS_DH"/>
</dbReference>
<feature type="region of interest" description="N-terminal hotdog fold" evidence="8">
    <location>
        <begin position="2063"/>
        <end position="2183"/>
    </location>
</feature>
<evidence type="ECO:0000259" key="10">
    <source>
        <dbReference type="PROSITE" id="PS50075"/>
    </source>
</evidence>
<comment type="pathway">
    <text evidence="1">Antibiotic biosynthesis.</text>
</comment>
<dbReference type="InterPro" id="IPR006162">
    <property type="entry name" value="Ppantetheine_attach_site"/>
</dbReference>
<feature type="region of interest" description="C-terminal hotdog fold" evidence="8">
    <location>
        <begin position="475"/>
        <end position="615"/>
    </location>
</feature>
<gene>
    <name evidence="13" type="ORF">K9S39_41190</name>
</gene>
<dbReference type="Pfam" id="PF21089">
    <property type="entry name" value="PKS_DH_N"/>
    <property type="match status" value="2"/>
</dbReference>
<dbReference type="Pfam" id="PF00550">
    <property type="entry name" value="PP-binding"/>
    <property type="match status" value="2"/>
</dbReference>
<dbReference type="InterPro" id="IPR036291">
    <property type="entry name" value="NAD(P)-bd_dom_sf"/>
</dbReference>
<dbReference type="InterPro" id="IPR036736">
    <property type="entry name" value="ACP-like_sf"/>
</dbReference>
<dbReference type="PROSITE" id="PS52019">
    <property type="entry name" value="PKS_MFAS_DH"/>
    <property type="match status" value="2"/>
</dbReference>
<evidence type="ECO:0000256" key="3">
    <source>
        <dbReference type="ARBA" id="ARBA00022553"/>
    </source>
</evidence>
<dbReference type="SUPFAM" id="SSF47336">
    <property type="entry name" value="ACP-like"/>
    <property type="match status" value="2"/>
</dbReference>
<dbReference type="SUPFAM" id="SSF52151">
    <property type="entry name" value="FabD/lysophospholipase-like"/>
    <property type="match status" value="2"/>
</dbReference>
<dbReference type="InterPro" id="IPR050091">
    <property type="entry name" value="PKS_NRPS_Biosynth_Enz"/>
</dbReference>
<dbReference type="PROSITE" id="PS52004">
    <property type="entry name" value="KS3_2"/>
    <property type="match status" value="1"/>
</dbReference>
<feature type="region of interest" description="Disordered" evidence="9">
    <location>
        <begin position="773"/>
        <end position="792"/>
    </location>
</feature>
<dbReference type="Pfam" id="PF14765">
    <property type="entry name" value="PS-DH"/>
    <property type="match status" value="2"/>
</dbReference>
<dbReference type="PROSITE" id="PS50075">
    <property type="entry name" value="CARRIER"/>
    <property type="match status" value="2"/>
</dbReference>
<dbReference type="InterPro" id="IPR020806">
    <property type="entry name" value="PKS_PP-bd"/>
</dbReference>
<dbReference type="SMART" id="SM00822">
    <property type="entry name" value="PKS_KR"/>
    <property type="match status" value="2"/>
</dbReference>
<evidence type="ECO:0000256" key="2">
    <source>
        <dbReference type="ARBA" id="ARBA00022450"/>
    </source>
</evidence>
<dbReference type="InterPro" id="IPR016036">
    <property type="entry name" value="Malonyl_transacylase_ACP-bd"/>
</dbReference>
<dbReference type="SMART" id="SM00826">
    <property type="entry name" value="PKS_DH"/>
    <property type="match status" value="2"/>
</dbReference>
<evidence type="ECO:0000259" key="12">
    <source>
        <dbReference type="PROSITE" id="PS52019"/>
    </source>
</evidence>
<dbReference type="SMART" id="SM00825">
    <property type="entry name" value="PKS_KS"/>
    <property type="match status" value="1"/>
</dbReference>
<dbReference type="Pfam" id="PF08659">
    <property type="entry name" value="KR"/>
    <property type="match status" value="2"/>
</dbReference>
<dbReference type="Proteomes" id="UP000830115">
    <property type="component" value="Chromosome"/>
</dbReference>
<evidence type="ECO:0000256" key="7">
    <source>
        <dbReference type="ARBA" id="ARBA00023315"/>
    </source>
</evidence>
<keyword evidence="14" id="KW-1185">Reference proteome</keyword>
<dbReference type="InterPro" id="IPR001227">
    <property type="entry name" value="Ac_transferase_dom_sf"/>
</dbReference>
<evidence type="ECO:0000259" key="11">
    <source>
        <dbReference type="PROSITE" id="PS52004"/>
    </source>
</evidence>
<dbReference type="InterPro" id="IPR014043">
    <property type="entry name" value="Acyl_transferase_dom"/>
</dbReference>
<dbReference type="SMART" id="SM00823">
    <property type="entry name" value="PKS_PP"/>
    <property type="match status" value="2"/>
</dbReference>
<dbReference type="Gene3D" id="3.40.47.10">
    <property type="match status" value="1"/>
</dbReference>
<dbReference type="SUPFAM" id="SSF51735">
    <property type="entry name" value="NAD(P)-binding Rossmann-fold domains"/>
    <property type="match status" value="4"/>
</dbReference>
<dbReference type="Pfam" id="PF00109">
    <property type="entry name" value="ketoacyl-synt"/>
    <property type="match status" value="1"/>
</dbReference>
<dbReference type="SMART" id="SM00827">
    <property type="entry name" value="PKS_AT"/>
    <property type="match status" value="2"/>
</dbReference>
<protein>
    <submittedName>
        <fullName evidence="13">SDR family NAD(P)-dependent oxidoreductase</fullName>
    </submittedName>
</protein>